<keyword evidence="2" id="KW-1185">Reference proteome</keyword>
<evidence type="ECO:0000313" key="1">
    <source>
        <dbReference type="EMBL" id="KAH7993136.1"/>
    </source>
</evidence>
<name>A0ACB8EKC1_9SAUR</name>
<evidence type="ECO:0000313" key="2">
    <source>
        <dbReference type="Proteomes" id="UP000827872"/>
    </source>
</evidence>
<reference evidence="1" key="1">
    <citation type="submission" date="2021-08" db="EMBL/GenBank/DDBJ databases">
        <title>The first chromosome-level gecko genome reveals the dynamic sex chromosomes of Neotropical dwarf geckos (Sphaerodactylidae: Sphaerodactylus).</title>
        <authorList>
            <person name="Pinto B.J."/>
            <person name="Keating S.E."/>
            <person name="Gamble T."/>
        </authorList>
    </citation>
    <scope>NUCLEOTIDE SEQUENCE</scope>
    <source>
        <strain evidence="1">TG3544</strain>
    </source>
</reference>
<accession>A0ACB8EKC1</accession>
<dbReference type="Proteomes" id="UP000827872">
    <property type="component" value="Linkage Group LG03"/>
</dbReference>
<gene>
    <name evidence="1" type="ORF">K3G42_029308</name>
</gene>
<protein>
    <submittedName>
        <fullName evidence="1">Uncharacterized protein</fullName>
    </submittedName>
</protein>
<organism evidence="1 2">
    <name type="scientific">Sphaerodactylus townsendi</name>
    <dbReference type="NCBI Taxonomy" id="933632"/>
    <lineage>
        <taxon>Eukaryota</taxon>
        <taxon>Metazoa</taxon>
        <taxon>Chordata</taxon>
        <taxon>Craniata</taxon>
        <taxon>Vertebrata</taxon>
        <taxon>Euteleostomi</taxon>
        <taxon>Lepidosauria</taxon>
        <taxon>Squamata</taxon>
        <taxon>Bifurcata</taxon>
        <taxon>Gekkota</taxon>
        <taxon>Sphaerodactylidae</taxon>
        <taxon>Sphaerodactylus</taxon>
    </lineage>
</organism>
<comment type="caution">
    <text evidence="1">The sequence shown here is derived from an EMBL/GenBank/DDBJ whole genome shotgun (WGS) entry which is preliminary data.</text>
</comment>
<proteinExistence type="predicted"/>
<dbReference type="EMBL" id="CM037616">
    <property type="protein sequence ID" value="KAH7993136.1"/>
    <property type="molecule type" value="Genomic_DNA"/>
</dbReference>
<sequence>MHNGSTEEEKYTVIYGFSDQEQKLFLCERGGLSNDIYGNPIKVHYQYEIKQIKMFRGLTKPLNSSAAPSSAVCVGWLDIGGKGISHCRKI</sequence>